<dbReference type="Proteomes" id="UP000318148">
    <property type="component" value="Unassembled WGS sequence"/>
</dbReference>
<evidence type="ECO:0000256" key="2">
    <source>
        <dbReference type="ARBA" id="ARBA00022505"/>
    </source>
</evidence>
<evidence type="ECO:0000256" key="6">
    <source>
        <dbReference type="PIRSR" id="PIRSR004846-1"/>
    </source>
</evidence>
<evidence type="ECO:0000313" key="7">
    <source>
        <dbReference type="EMBL" id="RZO08877.1"/>
    </source>
</evidence>
<protein>
    <submittedName>
        <fullName evidence="7">Molybdate ABC transporter substrate-binding protein</fullName>
    </submittedName>
</protein>
<dbReference type="PIRSF" id="PIRSF004846">
    <property type="entry name" value="ModA"/>
    <property type="match status" value="1"/>
</dbReference>
<feature type="binding site" evidence="6">
    <location>
        <position position="182"/>
    </location>
    <ligand>
        <name>molybdate</name>
        <dbReference type="ChEBI" id="CHEBI:36264"/>
    </ligand>
</feature>
<reference evidence="7 8" key="1">
    <citation type="submission" date="2019-02" db="EMBL/GenBank/DDBJ databases">
        <title>Prokaryotic population dynamics and viral predation in marine succession experiment using metagenomics: the confinement effect.</title>
        <authorList>
            <person name="Haro-Moreno J.M."/>
            <person name="Rodriguez-Valera F."/>
            <person name="Lopez-Perez M."/>
        </authorList>
    </citation>
    <scope>NUCLEOTIDE SEQUENCE [LARGE SCALE GENOMIC DNA]</scope>
    <source>
        <strain evidence="7">MED-G169</strain>
    </source>
</reference>
<evidence type="ECO:0000256" key="5">
    <source>
        <dbReference type="ARBA" id="ARBA00062515"/>
    </source>
</evidence>
<proteinExistence type="inferred from homology"/>
<dbReference type="NCBIfam" id="TIGR01256">
    <property type="entry name" value="modA"/>
    <property type="match status" value="1"/>
</dbReference>
<accession>A0A520LPH5</accession>
<organism evidence="7 8">
    <name type="scientific">SAR92 clade bacterium</name>
    <dbReference type="NCBI Taxonomy" id="2315479"/>
    <lineage>
        <taxon>Bacteria</taxon>
        <taxon>Pseudomonadati</taxon>
        <taxon>Pseudomonadota</taxon>
        <taxon>Gammaproteobacteria</taxon>
        <taxon>Cellvibrionales</taxon>
        <taxon>Porticoccaceae</taxon>
        <taxon>SAR92 clade</taxon>
    </lineage>
</organism>
<dbReference type="PANTHER" id="PTHR30632">
    <property type="entry name" value="MOLYBDATE-BINDING PERIPLASMIC PROTEIN"/>
    <property type="match status" value="1"/>
</dbReference>
<dbReference type="FunFam" id="3.40.190.10:FF:000035">
    <property type="entry name" value="Molybdate ABC transporter substrate-binding protein"/>
    <property type="match status" value="1"/>
</dbReference>
<evidence type="ECO:0000256" key="3">
    <source>
        <dbReference type="ARBA" id="ARBA00022723"/>
    </source>
</evidence>
<dbReference type="AlphaFoldDB" id="A0A520LPH5"/>
<dbReference type="InterPro" id="IPR005950">
    <property type="entry name" value="ModA"/>
</dbReference>
<dbReference type="GO" id="GO:0015689">
    <property type="term" value="P:molybdate ion transport"/>
    <property type="evidence" value="ECO:0007669"/>
    <property type="project" value="InterPro"/>
</dbReference>
<comment type="caution">
    <text evidence="7">The sequence shown here is derived from an EMBL/GenBank/DDBJ whole genome shotgun (WGS) entry which is preliminary data.</text>
</comment>
<comment type="similarity">
    <text evidence="1">Belongs to the bacterial solute-binding protein ModA family.</text>
</comment>
<dbReference type="InterPro" id="IPR044084">
    <property type="entry name" value="AvModA-like_subst-bd"/>
</dbReference>
<dbReference type="CDD" id="cd13539">
    <property type="entry name" value="PBP2_AvModA"/>
    <property type="match status" value="1"/>
</dbReference>
<dbReference type="Pfam" id="PF13531">
    <property type="entry name" value="SBP_bac_11"/>
    <property type="match status" value="1"/>
</dbReference>
<dbReference type="PANTHER" id="PTHR30632:SF14">
    <property type="entry name" value="TUNGSTATE_MOLYBDATE_CHROMATE-BINDING PROTEIN MODA"/>
    <property type="match status" value="1"/>
</dbReference>
<comment type="subunit">
    <text evidence="5">The complex is composed of two ATP-binding proteins (ModC), two transmembrane proteins (ModB) and a solute-binding protein (ModA).</text>
</comment>
<evidence type="ECO:0000256" key="4">
    <source>
        <dbReference type="ARBA" id="ARBA00022729"/>
    </source>
</evidence>
<sequence>MIRSKKSLGSRKIFSQIQKVRVLLCLTLICLMTSNITRAEELLVAVASNFHHTMKLISEEFEISTGHRIILSAGSTKKQFTQIVNGAPFDFFVAADSETVERLNALQLSIENSSFNYAIGHLVILSASGSINPIDTLSNLKSEKIAIANPLISPYGSASVELLKNMGIWDSLKNNIVLGTNVEQTFQFVKTKNANVGIIAKSQLFRMRDLKEQKYWIPPNHLYTPIKQRAALLTDTSAAWQLKSFFETDDVTNLIKSSGYDLPK</sequence>
<dbReference type="SUPFAM" id="SSF53850">
    <property type="entry name" value="Periplasmic binding protein-like II"/>
    <property type="match status" value="1"/>
</dbReference>
<name>A0A520LPH5_9GAMM</name>
<dbReference type="GO" id="GO:0030973">
    <property type="term" value="F:molybdate ion binding"/>
    <property type="evidence" value="ECO:0007669"/>
    <property type="project" value="InterPro"/>
</dbReference>
<dbReference type="EMBL" id="SHBO01000001">
    <property type="protein sequence ID" value="RZO08877.1"/>
    <property type="molecule type" value="Genomic_DNA"/>
</dbReference>
<dbReference type="InterPro" id="IPR050682">
    <property type="entry name" value="ModA/WtpA"/>
</dbReference>
<evidence type="ECO:0000256" key="1">
    <source>
        <dbReference type="ARBA" id="ARBA00009175"/>
    </source>
</evidence>
<evidence type="ECO:0000313" key="8">
    <source>
        <dbReference type="Proteomes" id="UP000318148"/>
    </source>
</evidence>
<keyword evidence="2 6" id="KW-0500">Molybdenum</keyword>
<feature type="binding site" evidence="6">
    <location>
        <position position="76"/>
    </location>
    <ligand>
        <name>molybdate</name>
        <dbReference type="ChEBI" id="CHEBI:36264"/>
    </ligand>
</feature>
<keyword evidence="3 6" id="KW-0479">Metal-binding</keyword>
<dbReference type="Gene3D" id="3.40.190.10">
    <property type="entry name" value="Periplasmic binding protein-like II"/>
    <property type="match status" value="2"/>
</dbReference>
<keyword evidence="4" id="KW-0732">Signal</keyword>
<dbReference type="GO" id="GO:1901359">
    <property type="term" value="F:tungstate binding"/>
    <property type="evidence" value="ECO:0007669"/>
    <property type="project" value="UniProtKB-ARBA"/>
</dbReference>
<dbReference type="GO" id="GO:0046872">
    <property type="term" value="F:metal ion binding"/>
    <property type="evidence" value="ECO:0007669"/>
    <property type="project" value="UniProtKB-KW"/>
</dbReference>
<gene>
    <name evidence="7" type="primary">modA</name>
    <name evidence="7" type="ORF">EVB02_00045</name>
</gene>